<dbReference type="GO" id="GO:0005524">
    <property type="term" value="F:ATP binding"/>
    <property type="evidence" value="ECO:0007669"/>
    <property type="project" value="UniProtKB-KW"/>
</dbReference>
<feature type="binding site" evidence="9">
    <location>
        <position position="40"/>
    </location>
    <ligand>
        <name>ATP</name>
        <dbReference type="ChEBI" id="CHEBI:30616"/>
    </ligand>
</feature>
<feature type="active site" description="Cysteine persulfide intermediate" evidence="9">
    <location>
        <position position="281"/>
    </location>
</feature>
<proteinExistence type="inferred from homology"/>
<feature type="site" description="Interaction with tRNA" evidence="9">
    <location>
        <position position="145"/>
    </location>
</feature>
<dbReference type="Pfam" id="PF03054">
    <property type="entry name" value="tRNA_Me_trans"/>
    <property type="match status" value="2"/>
</dbReference>
<comment type="similarity">
    <text evidence="9">Belongs to the MnmA/TRMU family.</text>
</comment>
<keyword evidence="5 9" id="KW-0067">ATP-binding</keyword>
<dbReference type="InterPro" id="IPR014729">
    <property type="entry name" value="Rossmann-like_a/b/a_fold"/>
</dbReference>
<dbReference type="Gene3D" id="3.40.50.620">
    <property type="entry name" value="HUPs"/>
    <property type="match status" value="1"/>
</dbReference>
<dbReference type="PANTHER" id="PTHR11933">
    <property type="entry name" value="TRNA 5-METHYLAMINOMETHYL-2-THIOURIDYLATE -METHYLTRANSFERASE"/>
    <property type="match status" value="1"/>
</dbReference>
<feature type="binding site" evidence="9">
    <location>
        <begin position="14"/>
        <end position="21"/>
    </location>
    <ligand>
        <name>ATP</name>
        <dbReference type="ChEBI" id="CHEBI:30616"/>
    </ligand>
</feature>
<comment type="caution">
    <text evidence="12">The sequence shown here is derived from an EMBL/GenBank/DDBJ whole genome shotgun (WGS) entry which is preliminary data.</text>
</comment>
<dbReference type="AlphaFoldDB" id="A0A1G2EIG4"/>
<keyword evidence="3 9" id="KW-0819">tRNA processing</keyword>
<evidence type="ECO:0000256" key="8">
    <source>
        <dbReference type="ARBA" id="ARBA00051542"/>
    </source>
</evidence>
<reference evidence="12 13" key="1">
    <citation type="journal article" date="2016" name="Nat. Commun.">
        <title>Thousands of microbial genomes shed light on interconnected biogeochemical processes in an aquifer system.</title>
        <authorList>
            <person name="Anantharaman K."/>
            <person name="Brown C.T."/>
            <person name="Hug L.A."/>
            <person name="Sharon I."/>
            <person name="Castelle C.J."/>
            <person name="Probst A.J."/>
            <person name="Thomas B.C."/>
            <person name="Singh A."/>
            <person name="Wilkins M.J."/>
            <person name="Karaoz U."/>
            <person name="Brodie E.L."/>
            <person name="Williams K.H."/>
            <person name="Hubbard S.S."/>
            <person name="Banfield J.F."/>
        </authorList>
    </citation>
    <scope>NUCLEOTIDE SEQUENCE [LARGE SCALE GENOMIC DNA]</scope>
</reference>
<organism evidence="12 13">
    <name type="scientific">Candidatus Nealsonbacteria bacterium RIFCSPLOWO2_02_39_8</name>
    <dbReference type="NCBI Taxonomy" id="1801674"/>
    <lineage>
        <taxon>Bacteria</taxon>
        <taxon>Candidatus Nealsoniibacteriota</taxon>
    </lineage>
</organism>
<dbReference type="SUPFAM" id="SSF52402">
    <property type="entry name" value="Adenine nucleotide alpha hydrolases-like"/>
    <property type="match status" value="1"/>
</dbReference>
<dbReference type="GO" id="GO:0103016">
    <property type="term" value="F:tRNA-uridine 2-sulfurtransferase activity"/>
    <property type="evidence" value="ECO:0007669"/>
    <property type="project" value="UniProtKB-EC"/>
</dbReference>
<comment type="subcellular location">
    <subcellularLocation>
        <location evidence="9">Cytoplasm</location>
    </subcellularLocation>
</comment>
<protein>
    <recommendedName>
        <fullName evidence="9">tRNA-specific 2-thiouridylase MnmA</fullName>
        <ecNumber evidence="9">2.8.1.13</ecNumber>
    </recommendedName>
</protein>
<comment type="caution">
    <text evidence="9">Lacks conserved residue(s) required for the propagation of feature annotation.</text>
</comment>
<dbReference type="InterPro" id="IPR046884">
    <property type="entry name" value="MnmA-like_central"/>
</dbReference>
<dbReference type="GO" id="GO:0000049">
    <property type="term" value="F:tRNA binding"/>
    <property type="evidence" value="ECO:0007669"/>
    <property type="project" value="UniProtKB-KW"/>
</dbReference>
<evidence type="ECO:0000256" key="1">
    <source>
        <dbReference type="ARBA" id="ARBA00022555"/>
    </source>
</evidence>
<accession>A0A1G2EIG4</accession>
<dbReference type="CDD" id="cd01998">
    <property type="entry name" value="MnmA_TRMU-like"/>
    <property type="match status" value="1"/>
</dbReference>
<feature type="site" description="Interaction with tRNA" evidence="9">
    <location>
        <position position="448"/>
    </location>
</feature>
<dbReference type="Pfam" id="PF20259">
    <property type="entry name" value="tRNA_Me_trans_M"/>
    <property type="match status" value="1"/>
</dbReference>
<dbReference type="HAMAP" id="MF_00144">
    <property type="entry name" value="tRNA_thiouridyl_MnmA"/>
    <property type="match status" value="1"/>
</dbReference>
<dbReference type="EMBL" id="MHMJ01000032">
    <property type="protein sequence ID" value="OGZ25131.1"/>
    <property type="molecule type" value="Genomic_DNA"/>
</dbReference>
<dbReference type="Pfam" id="PF20258">
    <property type="entry name" value="tRNA_Me_trans_C"/>
    <property type="match status" value="1"/>
</dbReference>
<evidence type="ECO:0000256" key="5">
    <source>
        <dbReference type="ARBA" id="ARBA00022840"/>
    </source>
</evidence>
<evidence type="ECO:0000256" key="7">
    <source>
        <dbReference type="ARBA" id="ARBA00023157"/>
    </source>
</evidence>
<keyword evidence="1 9" id="KW-0820">tRNA-binding</keyword>
<feature type="binding site" evidence="9">
    <location>
        <position position="144"/>
    </location>
    <ligand>
        <name>ATP</name>
        <dbReference type="ChEBI" id="CHEBI:30616"/>
    </ligand>
</feature>
<dbReference type="GO" id="GO:0005737">
    <property type="term" value="C:cytoplasm"/>
    <property type="evidence" value="ECO:0007669"/>
    <property type="project" value="UniProtKB-SubCell"/>
</dbReference>
<dbReference type="InterPro" id="IPR046885">
    <property type="entry name" value="MnmA-like_C"/>
</dbReference>
<dbReference type="InterPro" id="IPR004506">
    <property type="entry name" value="MnmA-like"/>
</dbReference>
<dbReference type="EC" id="2.8.1.13" evidence="9"/>
<dbReference type="GO" id="GO:0002143">
    <property type="term" value="P:tRNA wobble position uridine thiolation"/>
    <property type="evidence" value="ECO:0007669"/>
    <property type="project" value="TreeGrafter"/>
</dbReference>
<feature type="domain" description="tRNA-specific 2-thiouridylase MnmA-like C-terminal" evidence="10">
    <location>
        <begin position="388"/>
        <end position="464"/>
    </location>
</feature>
<feature type="domain" description="tRNA-specific 2-thiouridylase MnmA-like central" evidence="11">
    <location>
        <begin position="289"/>
        <end position="330"/>
    </location>
</feature>
<comment type="catalytic activity">
    <reaction evidence="8 9">
        <text>S-sulfanyl-L-cysteinyl-[protein] + uridine(34) in tRNA + AH2 + ATP = 2-thiouridine(34) in tRNA + L-cysteinyl-[protein] + A + AMP + diphosphate + H(+)</text>
        <dbReference type="Rhea" id="RHEA:47032"/>
        <dbReference type="Rhea" id="RHEA-COMP:10131"/>
        <dbReference type="Rhea" id="RHEA-COMP:11726"/>
        <dbReference type="Rhea" id="RHEA-COMP:11727"/>
        <dbReference type="Rhea" id="RHEA-COMP:11728"/>
        <dbReference type="ChEBI" id="CHEBI:13193"/>
        <dbReference type="ChEBI" id="CHEBI:15378"/>
        <dbReference type="ChEBI" id="CHEBI:17499"/>
        <dbReference type="ChEBI" id="CHEBI:29950"/>
        <dbReference type="ChEBI" id="CHEBI:30616"/>
        <dbReference type="ChEBI" id="CHEBI:33019"/>
        <dbReference type="ChEBI" id="CHEBI:61963"/>
        <dbReference type="ChEBI" id="CHEBI:65315"/>
        <dbReference type="ChEBI" id="CHEBI:87170"/>
        <dbReference type="ChEBI" id="CHEBI:456215"/>
        <dbReference type="EC" id="2.8.1.13"/>
    </reaction>
</comment>
<dbReference type="PANTHER" id="PTHR11933:SF5">
    <property type="entry name" value="MITOCHONDRIAL TRNA-SPECIFIC 2-THIOURIDYLASE 1"/>
    <property type="match status" value="1"/>
</dbReference>
<keyword evidence="4 9" id="KW-0547">Nucleotide-binding</keyword>
<feature type="region of interest" description="Interaction with tRNA" evidence="9">
    <location>
        <begin position="231"/>
        <end position="233"/>
    </location>
</feature>
<keyword evidence="6 9" id="KW-0694">RNA-binding</keyword>
<evidence type="ECO:0000256" key="3">
    <source>
        <dbReference type="ARBA" id="ARBA00022694"/>
    </source>
</evidence>
<dbReference type="Gene3D" id="2.40.30.10">
    <property type="entry name" value="Translation factors"/>
    <property type="match status" value="1"/>
</dbReference>
<name>A0A1G2EIG4_9BACT</name>
<keyword evidence="7" id="KW-1015">Disulfide bond</keyword>
<evidence type="ECO:0000259" key="10">
    <source>
        <dbReference type="Pfam" id="PF20258"/>
    </source>
</evidence>
<evidence type="ECO:0000256" key="4">
    <source>
        <dbReference type="ARBA" id="ARBA00022741"/>
    </source>
</evidence>
<keyword evidence="9" id="KW-0963">Cytoplasm</keyword>
<dbReference type="Gene3D" id="2.30.30.280">
    <property type="entry name" value="Adenine nucleotide alpha hydrolases-like domains"/>
    <property type="match status" value="1"/>
</dbReference>
<evidence type="ECO:0000256" key="6">
    <source>
        <dbReference type="ARBA" id="ARBA00022884"/>
    </source>
</evidence>
<dbReference type="Proteomes" id="UP000176216">
    <property type="component" value="Unassembled WGS sequence"/>
</dbReference>
<evidence type="ECO:0000313" key="13">
    <source>
        <dbReference type="Proteomes" id="UP000176216"/>
    </source>
</evidence>
<gene>
    <name evidence="9" type="primary">mnmA</name>
    <name evidence="12" type="ORF">A2W71_02000</name>
</gene>
<comment type="function">
    <text evidence="9">Catalyzes the 2-thiolation of uridine at the wobble position (U34) of tRNA, leading to the formation of s(2)U34.</text>
</comment>
<dbReference type="InterPro" id="IPR023382">
    <property type="entry name" value="MnmA-like_central_sf"/>
</dbReference>
<sequence length="465" mass="52328">MPNKLEDRKKVIVAMSGGVDSSVAAVLLKKAGFDVIGVFMKFWSSLRGSTQIYTDKKADLYRFENRCCSSEAENRARSVAEKLKIHFYVFNFEKDFRKKVVDYFLSELKAGRTPNPCVVCNKEIKLGLFIEKAMAMGADYVATGHYCKIKNPARIGYAEGVAGGQKSKIKIKESFRDDLYPLLNPPIRWSSDGRRGGGCLKSQESLGPERSEGSKILNYGYGLLKGRDENKDQSYFLWKLNQKQLSRILFPIGGYLKSEVREMARKFNLPTAEAAESQEICFVRSTMKDFCDINFKPRIGKIIDTKGNIIGEHLGLWFYTIGQRKGINIRDRVSDGLAGLPRRSRAKPVSVLAGFGEVKAVLPFYVLDKDAKKNILIVTQNEKDLFRKEMVARDVNWISGKGPEFPLKVKIKIRYRQEFCPAVIAKGIKQKEIKVVFASSQKAITSGQSAVFYRGEELLGGGIIK</sequence>
<keyword evidence="2 9" id="KW-0808">Transferase</keyword>
<evidence type="ECO:0000256" key="2">
    <source>
        <dbReference type="ARBA" id="ARBA00022679"/>
    </source>
</evidence>
<evidence type="ECO:0000256" key="9">
    <source>
        <dbReference type="HAMAP-Rule" id="MF_00144"/>
    </source>
</evidence>
<feature type="active site" description="Nucleophile" evidence="9">
    <location>
        <position position="120"/>
    </location>
</feature>
<evidence type="ECO:0000313" key="12">
    <source>
        <dbReference type="EMBL" id="OGZ25131.1"/>
    </source>
</evidence>
<evidence type="ECO:0000259" key="11">
    <source>
        <dbReference type="Pfam" id="PF20259"/>
    </source>
</evidence>
<feature type="region of interest" description="Interaction with tRNA" evidence="9">
    <location>
        <begin position="414"/>
        <end position="415"/>
    </location>
</feature>